<evidence type="ECO:0000313" key="2">
    <source>
        <dbReference type="EMBL" id="MCX3063654.1"/>
    </source>
</evidence>
<keyword evidence="3" id="KW-1185">Reference proteome</keyword>
<evidence type="ECO:0000256" key="1">
    <source>
        <dbReference type="SAM" id="MobiDB-lite"/>
    </source>
</evidence>
<dbReference type="Proteomes" id="UP001163064">
    <property type="component" value="Unassembled WGS sequence"/>
</dbReference>
<name>A0ABT3U2W7_9ACTN</name>
<gene>
    <name evidence="2" type="ORF">OFY01_28605</name>
</gene>
<feature type="region of interest" description="Disordered" evidence="1">
    <location>
        <begin position="114"/>
        <end position="159"/>
    </location>
</feature>
<dbReference type="RefSeq" id="WP_266604783.1">
    <property type="nucleotide sequence ID" value="NZ_JAPHNL010000318.1"/>
</dbReference>
<organism evidence="2 3">
    <name type="scientific">Streptomyces beihaiensis</name>
    <dbReference type="NCBI Taxonomy" id="2984495"/>
    <lineage>
        <taxon>Bacteria</taxon>
        <taxon>Bacillati</taxon>
        <taxon>Actinomycetota</taxon>
        <taxon>Actinomycetes</taxon>
        <taxon>Kitasatosporales</taxon>
        <taxon>Streptomycetaceae</taxon>
        <taxon>Streptomyces</taxon>
    </lineage>
</organism>
<reference evidence="2" key="1">
    <citation type="submission" date="2022-10" db="EMBL/GenBank/DDBJ databases">
        <title>Streptomyces beihaiensis sp. nov., a chitin degrading actinobacterium, isolated from shrimp pond soil.</title>
        <authorList>
            <person name="Xie J."/>
            <person name="Shen N."/>
        </authorList>
    </citation>
    <scope>NUCLEOTIDE SEQUENCE</scope>
    <source>
        <strain evidence="2">GXMU-J5</strain>
    </source>
</reference>
<comment type="caution">
    <text evidence="2">The sequence shown here is derived from an EMBL/GenBank/DDBJ whole genome shotgun (WGS) entry which is preliminary data.</text>
</comment>
<proteinExistence type="predicted"/>
<accession>A0ABT3U2W7</accession>
<sequence length="159" mass="16417">MREHGNGTDGGLVVVGAIGDAASPETVFLTSMRLNCRGVRTANLGTGLTLAEAAEALARHHRADALLLLGGARDRRAPRLARLAELSGGDRAAGPLPVDLAEILPDLTDTAFLFAPRSSGPPGPSDPSGPPGGYAESRRQCVPDRSTGRSADRGRRCAT</sequence>
<feature type="compositionally biased region" description="Pro residues" evidence="1">
    <location>
        <begin position="119"/>
        <end position="130"/>
    </location>
</feature>
<protein>
    <submittedName>
        <fullName evidence="2">Uncharacterized protein</fullName>
    </submittedName>
</protein>
<feature type="compositionally biased region" description="Basic and acidic residues" evidence="1">
    <location>
        <begin position="136"/>
        <end position="159"/>
    </location>
</feature>
<evidence type="ECO:0000313" key="3">
    <source>
        <dbReference type="Proteomes" id="UP001163064"/>
    </source>
</evidence>
<dbReference type="EMBL" id="JAPHNL010000318">
    <property type="protein sequence ID" value="MCX3063654.1"/>
    <property type="molecule type" value="Genomic_DNA"/>
</dbReference>